<evidence type="ECO:0000313" key="7">
    <source>
        <dbReference type="Proteomes" id="UP000632498"/>
    </source>
</evidence>
<proteinExistence type="inferred from homology"/>
<evidence type="ECO:0000259" key="5">
    <source>
        <dbReference type="PROSITE" id="PS50111"/>
    </source>
</evidence>
<dbReference type="Pfam" id="PF00015">
    <property type="entry name" value="MCPsignal"/>
    <property type="match status" value="1"/>
</dbReference>
<dbReference type="RefSeq" id="WP_188663798.1">
    <property type="nucleotide sequence ID" value="NZ_BMHV01000010.1"/>
</dbReference>
<evidence type="ECO:0000256" key="3">
    <source>
        <dbReference type="PROSITE-ProRule" id="PRU00284"/>
    </source>
</evidence>
<feature type="region of interest" description="Disordered" evidence="4">
    <location>
        <begin position="1"/>
        <end position="25"/>
    </location>
</feature>
<dbReference type="PANTHER" id="PTHR32089">
    <property type="entry name" value="METHYL-ACCEPTING CHEMOTAXIS PROTEIN MCPB"/>
    <property type="match status" value="1"/>
</dbReference>
<dbReference type="GO" id="GO:0016020">
    <property type="term" value="C:membrane"/>
    <property type="evidence" value="ECO:0007669"/>
    <property type="project" value="InterPro"/>
</dbReference>
<evidence type="ECO:0000256" key="1">
    <source>
        <dbReference type="ARBA" id="ARBA00023224"/>
    </source>
</evidence>
<dbReference type="Pfam" id="PF13682">
    <property type="entry name" value="CZB"/>
    <property type="match status" value="1"/>
</dbReference>
<dbReference type="GO" id="GO:0004888">
    <property type="term" value="F:transmembrane signaling receptor activity"/>
    <property type="evidence" value="ECO:0007669"/>
    <property type="project" value="InterPro"/>
</dbReference>
<reference evidence="6" key="2">
    <citation type="submission" date="2020-09" db="EMBL/GenBank/DDBJ databases">
        <authorList>
            <person name="Sun Q."/>
            <person name="Zhou Y."/>
        </authorList>
    </citation>
    <scope>NUCLEOTIDE SEQUENCE</scope>
    <source>
        <strain evidence="6">CGMCC 1.15254</strain>
    </source>
</reference>
<dbReference type="PANTHER" id="PTHR32089:SF112">
    <property type="entry name" value="LYSOZYME-LIKE PROTEIN-RELATED"/>
    <property type="match status" value="1"/>
</dbReference>
<dbReference type="InterPro" id="IPR004090">
    <property type="entry name" value="Chemotax_Me-accpt_rcpt"/>
</dbReference>
<dbReference type="EMBL" id="BMHV01000010">
    <property type="protein sequence ID" value="GGF63405.1"/>
    <property type="molecule type" value="Genomic_DNA"/>
</dbReference>
<dbReference type="PRINTS" id="PR00260">
    <property type="entry name" value="CHEMTRNSDUCR"/>
</dbReference>
<evidence type="ECO:0000256" key="2">
    <source>
        <dbReference type="ARBA" id="ARBA00029447"/>
    </source>
</evidence>
<comment type="similarity">
    <text evidence="2">Belongs to the methyl-accepting chemotaxis (MCP) protein family.</text>
</comment>
<name>A0A917C0W0_9PROT</name>
<feature type="compositionally biased region" description="Basic and acidic residues" evidence="4">
    <location>
        <begin position="1"/>
        <end position="14"/>
    </location>
</feature>
<comment type="caution">
    <text evidence="6">The sequence shown here is derived from an EMBL/GenBank/DDBJ whole genome shotgun (WGS) entry which is preliminary data.</text>
</comment>
<dbReference type="Gene3D" id="1.10.287.950">
    <property type="entry name" value="Methyl-accepting chemotaxis protein"/>
    <property type="match status" value="1"/>
</dbReference>
<evidence type="ECO:0000313" key="6">
    <source>
        <dbReference type="EMBL" id="GGF63405.1"/>
    </source>
</evidence>
<dbReference type="Proteomes" id="UP000632498">
    <property type="component" value="Unassembled WGS sequence"/>
</dbReference>
<organism evidence="6 7">
    <name type="scientific">Terasakiella brassicae</name>
    <dbReference type="NCBI Taxonomy" id="1634917"/>
    <lineage>
        <taxon>Bacteria</taxon>
        <taxon>Pseudomonadati</taxon>
        <taxon>Pseudomonadota</taxon>
        <taxon>Alphaproteobacteria</taxon>
        <taxon>Rhodospirillales</taxon>
        <taxon>Terasakiellaceae</taxon>
        <taxon>Terasakiella</taxon>
    </lineage>
</organism>
<keyword evidence="7" id="KW-1185">Reference proteome</keyword>
<dbReference type="Gene3D" id="1.20.120.30">
    <property type="entry name" value="Aspartate receptor, ligand-binding domain"/>
    <property type="match status" value="1"/>
</dbReference>
<accession>A0A917C0W0</accession>
<dbReference type="GO" id="GO:0006935">
    <property type="term" value="P:chemotaxis"/>
    <property type="evidence" value="ECO:0007669"/>
    <property type="project" value="InterPro"/>
</dbReference>
<evidence type="ECO:0000256" key="4">
    <source>
        <dbReference type="SAM" id="MobiDB-lite"/>
    </source>
</evidence>
<dbReference type="AlphaFoldDB" id="A0A917C0W0"/>
<dbReference type="GO" id="GO:0007165">
    <property type="term" value="P:signal transduction"/>
    <property type="evidence" value="ECO:0007669"/>
    <property type="project" value="UniProtKB-KW"/>
</dbReference>
<protein>
    <recommendedName>
        <fullName evidence="5">Methyl-accepting transducer domain-containing protein</fullName>
    </recommendedName>
</protein>
<dbReference type="SUPFAM" id="SSF58104">
    <property type="entry name" value="Methyl-accepting chemotaxis protein (MCP) signaling domain"/>
    <property type="match status" value="1"/>
</dbReference>
<feature type="domain" description="Methyl-accepting transducer" evidence="5">
    <location>
        <begin position="84"/>
        <end position="313"/>
    </location>
</feature>
<keyword evidence="1 3" id="KW-0807">Transducer</keyword>
<dbReference type="InterPro" id="IPR025991">
    <property type="entry name" value="Chemoreceptor_zinc-bind_dom"/>
</dbReference>
<dbReference type="CDD" id="cd11386">
    <property type="entry name" value="MCP_signal"/>
    <property type="match status" value="1"/>
</dbReference>
<reference evidence="6" key="1">
    <citation type="journal article" date="2014" name="Int. J. Syst. Evol. Microbiol.">
        <title>Complete genome sequence of Corynebacterium casei LMG S-19264T (=DSM 44701T), isolated from a smear-ripened cheese.</title>
        <authorList>
            <consortium name="US DOE Joint Genome Institute (JGI-PGF)"/>
            <person name="Walter F."/>
            <person name="Albersmeier A."/>
            <person name="Kalinowski J."/>
            <person name="Ruckert C."/>
        </authorList>
    </citation>
    <scope>NUCLEOTIDE SEQUENCE</scope>
    <source>
        <strain evidence="6">CGMCC 1.15254</strain>
    </source>
</reference>
<dbReference type="InterPro" id="IPR004089">
    <property type="entry name" value="MCPsignal_dom"/>
</dbReference>
<sequence length="467" mass="51433">MSFFSKKTDHRDIEGQAQTSETAMETERCEFSLAMQQVEAILARNYQDVPEGKDELTNKLKFLAQENERRAEVNLSRSVGLSISNNSTVISVAHSARSLGQLNHIAQSLASAMEEMSASIHEISENTHNSSSEANHLQEIVQQSMQGSQEAIDAINTISHSVTEAVEKLQDLADASSKIGEVVGLINNIASQTNLLALNATIEAARAGEAGKGFAVVASEVKNLANQTERATSDINDRIELLRNEMESITKSMSEGAEAVENGQQIITSTLKSMEEIDRGVTRVTSDMQEIASVLEQQQGVTQETSTHATTISDMSAENLKANSIVLDEMDETEKLIGDQMEALMRHDFPSRDLIRAKADHMIWRKKLADMLVGRAKLDPNELSDHQHCRLGKWYFGDQDEAVKTHPAFSAINGPHEQVHALGIAAARAYNDHKLDEAISLVEQVEEPSRQVQQYLDELIAFVGQNL</sequence>
<dbReference type="SMART" id="SM00283">
    <property type="entry name" value="MA"/>
    <property type="match status" value="1"/>
</dbReference>
<dbReference type="PROSITE" id="PS50111">
    <property type="entry name" value="CHEMOTAXIS_TRANSDUC_2"/>
    <property type="match status" value="1"/>
</dbReference>
<gene>
    <name evidence="6" type="ORF">GCM10011332_16710</name>
</gene>